<feature type="chain" id="PRO_5036985224" description="PKD/Chitinase domain-containing protein" evidence="1">
    <location>
        <begin position="22"/>
        <end position="699"/>
    </location>
</feature>
<dbReference type="Pfam" id="PF00801">
    <property type="entry name" value="PKD"/>
    <property type="match status" value="1"/>
</dbReference>
<sequence>MKKIKTIYKALLILLIINACTEEKNLDFLDNIPLPSNVAVSFKVTQDNTGVVTMSPSAEGATSFDVYLGDGTAEPVKLEQGKTATHTYAEGTYDVKLVAFNSVGKTTELTESLVVSFQAPQNLVVTIENDAAVSKQVNIKAEADFAATYEFYSGESGVTQPVATANNGDVLNYQYQTPGTYDVKVVAKGGAIATTEYTATFEVTEILAPLKNAPNPAKRATADVVSIFSDAYTNVNLDELPTSWSITNFEATTIDGNNVWKLTSLDFLGIVTNYGNGIDVSKMEKLHIDYWVPDGTTNELSVKIVNTIDGGEDVESLGTTVGGSWQSVELDMTGFEGGNLSNKEKITQILIDSDGIAGVVYVDNFYFYKSPSAASVLAGTWKVAAEPGSLKVGPSSGSGDWFSIDAAGVAQRACYFDDEYVFGKDFSFKNVLGNETWLEGWQGSNPEACGAPVAPHNGGAATFTHDAANNKVTITGSGAFLGLPKVNNAGELPNVAVPTSITYDITLSNNNTEMEVRIEAGSGVFWTYKMIKDTGVTTTPIDGTWKVAAKAGSLRVGPSAGSGEWFSIDEAGVTQRACYFDDEYVFNAGGSFENKLGTDTWLEGWQGATPDACGTPVAPHNGSTAATFEYDASANTIKLNGKGAYLGLPKVNNATELTNPADAPDSITYNVTLSNNNTEMEIIIEVGSGVFWTYNLVKQ</sequence>
<protein>
    <recommendedName>
        <fullName evidence="2">PKD/Chitinase domain-containing protein</fullName>
    </recommendedName>
</protein>
<dbReference type="InterPro" id="IPR013783">
    <property type="entry name" value="Ig-like_fold"/>
</dbReference>
<dbReference type="Gene3D" id="2.60.40.10">
    <property type="entry name" value="Immunoglobulins"/>
    <property type="match status" value="1"/>
</dbReference>
<dbReference type="RefSeq" id="WP_208078285.1">
    <property type="nucleotide sequence ID" value="NZ_CP071869.1"/>
</dbReference>
<accession>A0A975H6X5</accession>
<proteinExistence type="predicted"/>
<dbReference type="KEGG" id="pcea:J3359_16945"/>
<evidence type="ECO:0000313" key="3">
    <source>
        <dbReference type="EMBL" id="QTE22468.1"/>
    </source>
</evidence>
<keyword evidence="1" id="KW-0732">Signal</keyword>
<dbReference type="AlphaFoldDB" id="A0A975H6X5"/>
<feature type="domain" description="PKD/Chitinase" evidence="2">
    <location>
        <begin position="37"/>
        <end position="114"/>
    </location>
</feature>
<evidence type="ECO:0000256" key="1">
    <source>
        <dbReference type="SAM" id="SignalP"/>
    </source>
</evidence>
<keyword evidence="4" id="KW-1185">Reference proteome</keyword>
<organism evidence="3 4">
    <name type="scientific">Polaribacter cellanae</name>
    <dbReference type="NCBI Taxonomy" id="2818493"/>
    <lineage>
        <taxon>Bacteria</taxon>
        <taxon>Pseudomonadati</taxon>
        <taxon>Bacteroidota</taxon>
        <taxon>Flavobacteriia</taxon>
        <taxon>Flavobacteriales</taxon>
        <taxon>Flavobacteriaceae</taxon>
    </lineage>
</organism>
<dbReference type="SMART" id="SM00089">
    <property type="entry name" value="PKD"/>
    <property type="match status" value="2"/>
</dbReference>
<evidence type="ECO:0000259" key="2">
    <source>
        <dbReference type="SMART" id="SM00089"/>
    </source>
</evidence>
<dbReference type="InterPro" id="IPR035986">
    <property type="entry name" value="PKD_dom_sf"/>
</dbReference>
<dbReference type="EMBL" id="CP071869">
    <property type="protein sequence ID" value="QTE22468.1"/>
    <property type="molecule type" value="Genomic_DNA"/>
</dbReference>
<evidence type="ECO:0000313" key="4">
    <source>
        <dbReference type="Proteomes" id="UP000663920"/>
    </source>
</evidence>
<dbReference type="InterPro" id="IPR022409">
    <property type="entry name" value="PKD/Chitinase_dom"/>
</dbReference>
<feature type="signal peptide" evidence="1">
    <location>
        <begin position="1"/>
        <end position="21"/>
    </location>
</feature>
<gene>
    <name evidence="3" type="ORF">J3359_16945</name>
</gene>
<dbReference type="Proteomes" id="UP000663920">
    <property type="component" value="Chromosome"/>
</dbReference>
<dbReference type="CDD" id="cd00146">
    <property type="entry name" value="PKD"/>
    <property type="match status" value="1"/>
</dbReference>
<dbReference type="SUPFAM" id="SSF69360">
    <property type="entry name" value="Cell wall binding repeat"/>
    <property type="match status" value="1"/>
</dbReference>
<dbReference type="SUPFAM" id="SSF49299">
    <property type="entry name" value="PKD domain"/>
    <property type="match status" value="1"/>
</dbReference>
<name>A0A975H6X5_9FLAO</name>
<feature type="domain" description="PKD/Chitinase" evidence="2">
    <location>
        <begin position="122"/>
        <end position="206"/>
    </location>
</feature>
<reference evidence="3 4" key="1">
    <citation type="submission" date="2021-03" db="EMBL/GenBank/DDBJ databases">
        <title>Complete genome of Polaribacter_sp.SM13.</title>
        <authorList>
            <person name="Jeong S.W."/>
            <person name="Bae J.W."/>
        </authorList>
    </citation>
    <scope>NUCLEOTIDE SEQUENCE [LARGE SCALE GENOMIC DNA]</scope>
    <source>
        <strain evidence="3 4">SM13</strain>
    </source>
</reference>
<dbReference type="InterPro" id="IPR000601">
    <property type="entry name" value="PKD_dom"/>
</dbReference>